<proteinExistence type="predicted"/>
<reference evidence="1" key="1">
    <citation type="submission" date="2021-01" db="EMBL/GenBank/DDBJ databases">
        <authorList>
            <consortium name="Genoscope - CEA"/>
            <person name="William W."/>
        </authorList>
    </citation>
    <scope>NUCLEOTIDE SEQUENCE</scope>
</reference>
<name>A0A8S1TMX5_PAROT</name>
<evidence type="ECO:0000313" key="1">
    <source>
        <dbReference type="EMBL" id="CAD8154235.1"/>
    </source>
</evidence>
<gene>
    <name evidence="1" type="ORF">POCTA_138.1.T0290057</name>
</gene>
<dbReference type="Proteomes" id="UP000683925">
    <property type="component" value="Unassembled WGS sequence"/>
</dbReference>
<sequence length="59" mass="7185">MRVTVKIILKFLKKAQKYSFYTQINFFTQNIGQHFYQLFQKGESYICGQILKIDYINHF</sequence>
<organism evidence="1 2">
    <name type="scientific">Paramecium octaurelia</name>
    <dbReference type="NCBI Taxonomy" id="43137"/>
    <lineage>
        <taxon>Eukaryota</taxon>
        <taxon>Sar</taxon>
        <taxon>Alveolata</taxon>
        <taxon>Ciliophora</taxon>
        <taxon>Intramacronucleata</taxon>
        <taxon>Oligohymenophorea</taxon>
        <taxon>Peniculida</taxon>
        <taxon>Parameciidae</taxon>
        <taxon>Paramecium</taxon>
    </lineage>
</organism>
<keyword evidence="2" id="KW-1185">Reference proteome</keyword>
<dbReference type="AlphaFoldDB" id="A0A8S1TMX5"/>
<protein>
    <submittedName>
        <fullName evidence="1">Uncharacterized protein</fullName>
    </submittedName>
</protein>
<evidence type="ECO:0000313" key="2">
    <source>
        <dbReference type="Proteomes" id="UP000683925"/>
    </source>
</evidence>
<dbReference type="EMBL" id="CAJJDP010000029">
    <property type="protein sequence ID" value="CAD8154235.1"/>
    <property type="molecule type" value="Genomic_DNA"/>
</dbReference>
<comment type="caution">
    <text evidence="1">The sequence shown here is derived from an EMBL/GenBank/DDBJ whole genome shotgun (WGS) entry which is preliminary data.</text>
</comment>
<accession>A0A8S1TMX5</accession>